<dbReference type="OrthoDB" id="4926814at2"/>
<gene>
    <name evidence="2" type="ORF">E6C70_15575</name>
</gene>
<accession>A0A4S4FFQ9</accession>
<reference evidence="2 3" key="1">
    <citation type="submission" date="2019-04" db="EMBL/GenBank/DDBJ databases">
        <authorList>
            <person name="Jiang L."/>
        </authorList>
    </citation>
    <scope>NUCLEOTIDE SEQUENCE [LARGE SCALE GENOMIC DNA]</scope>
    <source>
        <strain evidence="2 3">YIM 131861</strain>
    </source>
</reference>
<feature type="transmembrane region" description="Helical" evidence="1">
    <location>
        <begin position="102"/>
        <end position="122"/>
    </location>
</feature>
<dbReference type="AlphaFoldDB" id="A0A4S4FFQ9"/>
<proteinExistence type="predicted"/>
<dbReference type="RefSeq" id="WP_136425429.1">
    <property type="nucleotide sequence ID" value="NZ_OZ241748.1"/>
</dbReference>
<dbReference type="EMBL" id="SSSN01000015">
    <property type="protein sequence ID" value="THG29040.1"/>
    <property type="molecule type" value="Genomic_DNA"/>
</dbReference>
<protein>
    <submittedName>
        <fullName evidence="2">Uncharacterized protein</fullName>
    </submittedName>
</protein>
<feature type="transmembrane region" description="Helical" evidence="1">
    <location>
        <begin position="56"/>
        <end position="81"/>
    </location>
</feature>
<keyword evidence="3" id="KW-1185">Reference proteome</keyword>
<keyword evidence="1" id="KW-0472">Membrane</keyword>
<sequence length="231" mass="25687">MSEPIERRMTRTPVRRLAERYETRHPDWLVQHALTAGWIWAAFWVLMLVAADHFDLHAALWVAFVVLAVFPTFSATVIVLSQTPHERLNRSESVLGHFLSRFAGYAFAFVAWTASVVLSATIATQLQIAGKDNTGDTLDVGVGYIVGSVPIVVLFLWLMLILRYAWYLSRLRGWRSSPVSTRLPDDFLETSPRSHGIIVGLAHPGLLAATGGLAVLIASVLWIDEVTINLI</sequence>
<feature type="transmembrane region" description="Helical" evidence="1">
    <location>
        <begin position="197"/>
        <end position="223"/>
    </location>
</feature>
<keyword evidence="1" id="KW-1133">Transmembrane helix</keyword>
<comment type="caution">
    <text evidence="2">The sequence shown here is derived from an EMBL/GenBank/DDBJ whole genome shotgun (WGS) entry which is preliminary data.</text>
</comment>
<feature type="transmembrane region" description="Helical" evidence="1">
    <location>
        <begin position="29"/>
        <end position="50"/>
    </location>
</feature>
<evidence type="ECO:0000313" key="3">
    <source>
        <dbReference type="Proteomes" id="UP000307380"/>
    </source>
</evidence>
<dbReference type="Proteomes" id="UP000307380">
    <property type="component" value="Unassembled WGS sequence"/>
</dbReference>
<evidence type="ECO:0000313" key="2">
    <source>
        <dbReference type="EMBL" id="THG29040.1"/>
    </source>
</evidence>
<evidence type="ECO:0000256" key="1">
    <source>
        <dbReference type="SAM" id="Phobius"/>
    </source>
</evidence>
<organism evidence="2 3">
    <name type="scientific">Orlajensenia flava</name>
    <dbReference type="NCBI Taxonomy" id="2565934"/>
    <lineage>
        <taxon>Bacteria</taxon>
        <taxon>Bacillati</taxon>
        <taxon>Actinomycetota</taxon>
        <taxon>Actinomycetes</taxon>
        <taxon>Micrococcales</taxon>
        <taxon>Microbacteriaceae</taxon>
        <taxon>Orlajensenia</taxon>
    </lineage>
</organism>
<keyword evidence="1" id="KW-0812">Transmembrane</keyword>
<feature type="transmembrane region" description="Helical" evidence="1">
    <location>
        <begin position="142"/>
        <end position="166"/>
    </location>
</feature>
<name>A0A4S4FFQ9_9MICO</name>